<dbReference type="EMBL" id="ML996151">
    <property type="protein sequence ID" value="KAF2734205.1"/>
    <property type="molecule type" value="Genomic_DNA"/>
</dbReference>
<dbReference type="GO" id="GO:0003677">
    <property type="term" value="F:DNA binding"/>
    <property type="evidence" value="ECO:0007669"/>
    <property type="project" value="UniProtKB-KW"/>
</dbReference>
<dbReference type="InterPro" id="IPR001138">
    <property type="entry name" value="Zn2Cys6_DnaBD"/>
</dbReference>
<dbReference type="PANTHER" id="PTHR36206:SF4">
    <property type="entry name" value="HYPOTHETICAL CONSERVED PROTEIN (EUROFUNG)-RELATED"/>
    <property type="match status" value="1"/>
</dbReference>
<name>A0A9P4V3D3_9PLEO</name>
<keyword evidence="1" id="KW-0479">Metal-binding</keyword>
<evidence type="ECO:0008006" key="9">
    <source>
        <dbReference type="Google" id="ProtNLM"/>
    </source>
</evidence>
<evidence type="ECO:0000313" key="8">
    <source>
        <dbReference type="Proteomes" id="UP000799444"/>
    </source>
</evidence>
<dbReference type="InterPro" id="IPR036864">
    <property type="entry name" value="Zn2-C6_fun-type_DNA-bd_sf"/>
</dbReference>
<evidence type="ECO:0000256" key="2">
    <source>
        <dbReference type="ARBA" id="ARBA00022833"/>
    </source>
</evidence>
<dbReference type="OrthoDB" id="3787241at2759"/>
<evidence type="ECO:0000256" key="1">
    <source>
        <dbReference type="ARBA" id="ARBA00022723"/>
    </source>
</evidence>
<dbReference type="InterPro" id="IPR021858">
    <property type="entry name" value="Fun_TF"/>
</dbReference>
<dbReference type="InterPro" id="IPR052360">
    <property type="entry name" value="Transcr_Regulatory_Proteins"/>
</dbReference>
<evidence type="ECO:0000313" key="7">
    <source>
        <dbReference type="EMBL" id="KAF2734205.1"/>
    </source>
</evidence>
<organism evidence="7 8">
    <name type="scientific">Polyplosphaeria fusca</name>
    <dbReference type="NCBI Taxonomy" id="682080"/>
    <lineage>
        <taxon>Eukaryota</taxon>
        <taxon>Fungi</taxon>
        <taxon>Dikarya</taxon>
        <taxon>Ascomycota</taxon>
        <taxon>Pezizomycotina</taxon>
        <taxon>Dothideomycetes</taxon>
        <taxon>Pleosporomycetidae</taxon>
        <taxon>Pleosporales</taxon>
        <taxon>Tetraplosphaeriaceae</taxon>
        <taxon>Polyplosphaeria</taxon>
    </lineage>
</organism>
<comment type="caution">
    <text evidence="7">The sequence shown here is derived from an EMBL/GenBank/DDBJ whole genome shotgun (WGS) entry which is preliminary data.</text>
</comment>
<proteinExistence type="predicted"/>
<protein>
    <recommendedName>
        <fullName evidence="9">Zn(2)-C6 fungal-type domain-containing protein</fullName>
    </recommendedName>
</protein>
<dbReference type="PANTHER" id="PTHR36206">
    <property type="entry name" value="ASPERCRYPTIN BIOSYNTHESIS CLUSTER-SPECIFIC TRANSCRIPTION REGULATOR ATNN-RELATED"/>
    <property type="match status" value="1"/>
</dbReference>
<evidence type="ECO:0000256" key="6">
    <source>
        <dbReference type="ARBA" id="ARBA00023242"/>
    </source>
</evidence>
<dbReference type="Proteomes" id="UP000799444">
    <property type="component" value="Unassembled WGS sequence"/>
</dbReference>
<evidence type="ECO:0000256" key="3">
    <source>
        <dbReference type="ARBA" id="ARBA00023015"/>
    </source>
</evidence>
<keyword evidence="4" id="KW-0238">DNA-binding</keyword>
<keyword evidence="3" id="KW-0805">Transcription regulation</keyword>
<accession>A0A9P4V3D3</accession>
<dbReference type="GO" id="GO:0008270">
    <property type="term" value="F:zinc ion binding"/>
    <property type="evidence" value="ECO:0007669"/>
    <property type="project" value="InterPro"/>
</dbReference>
<dbReference type="SUPFAM" id="SSF57701">
    <property type="entry name" value="Zn2/Cys6 DNA-binding domain"/>
    <property type="match status" value="1"/>
</dbReference>
<sequence>MPNLQVGASAFAAYLTAPDTDTRLRIRHKKCDELRPACTPCSSTGRKCDFKDALASLTHSVPHLVTRYSRSRVPTPFNWHFRRDHLNDSHTIVDRLHFDYFREVSAIEYALYFDSPIWTSLVLQLVHSEPSIYHLALAVSALSRNNYHPINRCSTPNMNTLENYASMHYGRAIRILNDTLDDSHQSAELAALASILFFHFESLQGVRGSAQQIIHVQGGLAIVRSSRDSSYDTYMEHLAAGLQQLELELLLWTRL</sequence>
<keyword evidence="8" id="KW-1185">Reference proteome</keyword>
<dbReference type="Pfam" id="PF11951">
    <property type="entry name" value="Fungal_trans_2"/>
    <property type="match status" value="1"/>
</dbReference>
<keyword evidence="2" id="KW-0862">Zinc</keyword>
<keyword evidence="5" id="KW-0804">Transcription</keyword>
<evidence type="ECO:0000256" key="4">
    <source>
        <dbReference type="ARBA" id="ARBA00023125"/>
    </source>
</evidence>
<evidence type="ECO:0000256" key="5">
    <source>
        <dbReference type="ARBA" id="ARBA00023163"/>
    </source>
</evidence>
<dbReference type="CDD" id="cd00067">
    <property type="entry name" value="GAL4"/>
    <property type="match status" value="1"/>
</dbReference>
<dbReference type="AlphaFoldDB" id="A0A9P4V3D3"/>
<reference evidence="7" key="1">
    <citation type="journal article" date="2020" name="Stud. Mycol.">
        <title>101 Dothideomycetes genomes: a test case for predicting lifestyles and emergence of pathogens.</title>
        <authorList>
            <person name="Haridas S."/>
            <person name="Albert R."/>
            <person name="Binder M."/>
            <person name="Bloem J."/>
            <person name="Labutti K."/>
            <person name="Salamov A."/>
            <person name="Andreopoulos B."/>
            <person name="Baker S."/>
            <person name="Barry K."/>
            <person name="Bills G."/>
            <person name="Bluhm B."/>
            <person name="Cannon C."/>
            <person name="Castanera R."/>
            <person name="Culley D."/>
            <person name="Daum C."/>
            <person name="Ezra D."/>
            <person name="Gonzalez J."/>
            <person name="Henrissat B."/>
            <person name="Kuo A."/>
            <person name="Liang C."/>
            <person name="Lipzen A."/>
            <person name="Lutzoni F."/>
            <person name="Magnuson J."/>
            <person name="Mondo S."/>
            <person name="Nolan M."/>
            <person name="Ohm R."/>
            <person name="Pangilinan J."/>
            <person name="Park H.-J."/>
            <person name="Ramirez L."/>
            <person name="Alfaro M."/>
            <person name="Sun H."/>
            <person name="Tritt A."/>
            <person name="Yoshinaga Y."/>
            <person name="Zwiers L.-H."/>
            <person name="Turgeon B."/>
            <person name="Goodwin S."/>
            <person name="Spatafora J."/>
            <person name="Crous P."/>
            <person name="Grigoriev I."/>
        </authorList>
    </citation>
    <scope>NUCLEOTIDE SEQUENCE</scope>
    <source>
        <strain evidence="7">CBS 125425</strain>
    </source>
</reference>
<dbReference type="GO" id="GO:0000981">
    <property type="term" value="F:DNA-binding transcription factor activity, RNA polymerase II-specific"/>
    <property type="evidence" value="ECO:0007669"/>
    <property type="project" value="InterPro"/>
</dbReference>
<keyword evidence="6" id="KW-0539">Nucleus</keyword>
<gene>
    <name evidence="7" type="ORF">EJ04DRAFT_251027</name>
</gene>